<evidence type="ECO:0000313" key="4">
    <source>
        <dbReference type="Proteomes" id="UP000776983"/>
    </source>
</evidence>
<dbReference type="Pfam" id="PF02470">
    <property type="entry name" value="MlaD"/>
    <property type="match status" value="1"/>
</dbReference>
<proteinExistence type="predicted"/>
<dbReference type="SUPFAM" id="SSF58104">
    <property type="entry name" value="Methyl-accepting chemotaxis protein (MCP) signaling domain"/>
    <property type="match status" value="1"/>
</dbReference>
<sequence>MEPRAHHVLIGLFTVIVSAGALLFALWLAGTGQGSSERYYTVLFDEAVQGLSVGSSVQYNGIKVGEVVSLTLDPSDMRRVRARIKLPENLPIHADTRARLVMTGITGSSVIGLSGGSPDSPLLTGERTMTDDEIDEPGDPILVAAPSPISQLLSGGDNLMNNLTELVVNAKRFFSSDNARHLSHVFENLDDLTEALSEQTGDLQSLMQSLHGSSGQLTTMLQQVTKLAANADSLLGKQGRESLDSMKQAMASLAQASGSLEQVIDNNAGALGSGIQGLQEIGPALSQMRNTLGTIETMLQRMNDNPASYLLGGDNYVEYTP</sequence>
<keyword evidence="1" id="KW-1133">Transmembrane helix</keyword>
<keyword evidence="1" id="KW-0472">Membrane</keyword>
<organism evidence="3 4">
    <name type="scientific">Mesopusillimonas faecipullorum</name>
    <dbReference type="NCBI Taxonomy" id="2755040"/>
    <lineage>
        <taxon>Bacteria</taxon>
        <taxon>Pseudomonadati</taxon>
        <taxon>Pseudomonadota</taxon>
        <taxon>Betaproteobacteria</taxon>
        <taxon>Burkholderiales</taxon>
        <taxon>Alcaligenaceae</taxon>
        <taxon>Mesopusillimonas</taxon>
    </lineage>
</organism>
<protein>
    <submittedName>
        <fullName evidence="3">MCE family protein</fullName>
    </submittedName>
</protein>
<keyword evidence="4" id="KW-1185">Reference proteome</keyword>
<dbReference type="PANTHER" id="PTHR36698">
    <property type="entry name" value="BLL5892 PROTEIN"/>
    <property type="match status" value="1"/>
</dbReference>
<comment type="caution">
    <text evidence="3">The sequence shown here is derived from an EMBL/GenBank/DDBJ whole genome shotgun (WGS) entry which is preliminary data.</text>
</comment>
<name>A0ABS8C8D1_9BURK</name>
<gene>
    <name evidence="3" type="ORF">H0484_00675</name>
</gene>
<dbReference type="PANTHER" id="PTHR36698:SF2">
    <property type="entry name" value="MCE_MLAD DOMAIN-CONTAINING PROTEIN"/>
    <property type="match status" value="1"/>
</dbReference>
<feature type="transmembrane region" description="Helical" evidence="1">
    <location>
        <begin position="6"/>
        <end position="29"/>
    </location>
</feature>
<evidence type="ECO:0000259" key="2">
    <source>
        <dbReference type="Pfam" id="PF02470"/>
    </source>
</evidence>
<dbReference type="Proteomes" id="UP000776983">
    <property type="component" value="Unassembled WGS sequence"/>
</dbReference>
<keyword evidence="1" id="KW-0812">Transmembrane</keyword>
<dbReference type="InterPro" id="IPR003399">
    <property type="entry name" value="Mce/MlaD"/>
</dbReference>
<dbReference type="EMBL" id="JACDXW010000001">
    <property type="protein sequence ID" value="MCB5362275.1"/>
    <property type="molecule type" value="Genomic_DNA"/>
</dbReference>
<reference evidence="3 4" key="1">
    <citation type="submission" date="2020-07" db="EMBL/GenBank/DDBJ databases">
        <title>Pusillimonas sp. nov., isolated from poultry manure in Taiwan.</title>
        <authorList>
            <person name="Lin S.-Y."/>
            <person name="Tang Y.-S."/>
            <person name="Young C.-C."/>
        </authorList>
    </citation>
    <scope>NUCLEOTIDE SEQUENCE [LARGE SCALE GENOMIC DNA]</scope>
    <source>
        <strain evidence="3 4">CC-YST705</strain>
    </source>
</reference>
<evidence type="ECO:0000313" key="3">
    <source>
        <dbReference type="EMBL" id="MCB5362275.1"/>
    </source>
</evidence>
<feature type="domain" description="Mce/MlaD" evidence="2">
    <location>
        <begin position="38"/>
        <end position="116"/>
    </location>
</feature>
<accession>A0ABS8C8D1</accession>
<evidence type="ECO:0000256" key="1">
    <source>
        <dbReference type="SAM" id="Phobius"/>
    </source>
</evidence>